<feature type="region of interest" description="Disordered" evidence="1">
    <location>
        <begin position="820"/>
        <end position="840"/>
    </location>
</feature>
<proteinExistence type="predicted"/>
<dbReference type="PANTHER" id="PTHR18460:SF3">
    <property type="entry name" value="TELO2-INTERACTING PROTEIN 1 HOMOLOG"/>
    <property type="match status" value="1"/>
</dbReference>
<dbReference type="EMBL" id="JANBPK010000796">
    <property type="protein sequence ID" value="KAJ2931835.1"/>
    <property type="molecule type" value="Genomic_DNA"/>
</dbReference>
<dbReference type="PANTHER" id="PTHR18460">
    <property type="entry name" value="TEL2 INTERACTING PROTEIN 1 TTI1 FAMILY MEMBER"/>
    <property type="match status" value="1"/>
</dbReference>
<evidence type="ECO:0000313" key="4">
    <source>
        <dbReference type="EMBL" id="KAJ2931835.1"/>
    </source>
</evidence>
<accession>A0A9W8MH65</accession>
<dbReference type="InterPro" id="IPR052587">
    <property type="entry name" value="TELO2-interacting_protein_1"/>
</dbReference>
<dbReference type="InterPro" id="IPR016024">
    <property type="entry name" value="ARM-type_fold"/>
</dbReference>
<comment type="caution">
    <text evidence="4">The sequence shown here is derived from an EMBL/GenBank/DDBJ whole genome shotgun (WGS) entry which is preliminary data.</text>
</comment>
<evidence type="ECO:0000259" key="2">
    <source>
        <dbReference type="Pfam" id="PF24173"/>
    </source>
</evidence>
<dbReference type="GO" id="GO:0005737">
    <property type="term" value="C:cytoplasm"/>
    <property type="evidence" value="ECO:0007669"/>
    <property type="project" value="TreeGrafter"/>
</dbReference>
<sequence length="1130" mass="124635">MASEQDDGRFRRFKAVCVPILGSSKLTPSTIPVVSSHLSQLVQLLRELDPLASNPAFISYVFFPLSSILQRNLSSEIPDQILEKVLISLGILCENWWWSCEPKIWEQVFMLCGAVVGGLESKGKERARDEETKEAAIRCMLALLHERSPEDAVARSLPAEEAHARSLTFRDLTRSARFVPIIGQTIDSLLATAISSRLSLQQASLEVLALILDIHAPEDLVPTVLPGVASGMTKVCLGLGTKKGWANGEAVAAALKVLRVAIIKAISDEICMKEGALPRFENLEDLASFGQAETTESQPQLPAYATARTPSWLRGTTTQLHIAINSLNPLVKHPTPSALYALVDFSSKVIDATSLTLPQTQPLLLSFLLSLSNSEYPRVGEAALSSLRQLLSTSNRRSDLLQMLMQMTAQNLSSLPRFLSSQSDSKIQHVAEMVTAVCRIALSLTEEHALTSISKAIGKLLGPGGGIEKWGWSLLSVLEFIEPTVTITHTSSEQLMLENNEDISWVPFPELSLKTVSSRDARCALEDMFRALGQAGGDSSLFSVEWFTDVGRSGTRSRNVAAMWCSCRLLEGVGRVTLSSESGLGSVTLRRSKRTEKQSRSLARIVAELWDKSDFDEVVPEGPSQSQGPENLEFDDIQHRKGLVPLHETLKITQAQPIQEQRIKDQPVLHRGLCLQLISISAGILQSRFNSLFIFALYPILHSIVSTAPFLSSSGLAALNYVTIATSYASPANLLLSNFDYALDSVSRRLTRRWLDIDATKVLVILIRLVGPEVVDKAGDVVEECFDRLDTFHGYGIIVHGLIEVLTEVLNVIEMDVKANPDSAPTRGEEPPQGPPPTLTTLDLLLQWLPDRKVTTNGEEEQTDFGPAPRKAWGPEKEPEDDEGSLSGKQPESEEAPPTPSQALTKQIIARSIYFLTHESPAIRARILVLLSLAVPVLSDSSLLPAIHDAWPFILNRLGDQETFVVAAAAGLVEALVTHVGSFMYRRIWDDVWPRFQTILKQLEVGDSGSALARRRHSAVGTESAYTHSHRLYRSVLRTMTGVMEGVQPYEPSFWDSLVLFRRFLGQHVHEELQACARQLYLAAGKRNADSVWLALQGTAEDVGPQMKFMYDDRWKVEHNVRYVLSVLDV</sequence>
<evidence type="ECO:0008006" key="6">
    <source>
        <dbReference type="Google" id="ProtNLM"/>
    </source>
</evidence>
<dbReference type="OrthoDB" id="49511at2759"/>
<evidence type="ECO:0000259" key="3">
    <source>
        <dbReference type="Pfam" id="PF24181"/>
    </source>
</evidence>
<dbReference type="Pfam" id="PF24181">
    <property type="entry name" value="TPR_TTI1_C"/>
    <property type="match status" value="1"/>
</dbReference>
<feature type="region of interest" description="Disordered" evidence="1">
    <location>
        <begin position="855"/>
        <end position="902"/>
    </location>
</feature>
<dbReference type="AlphaFoldDB" id="A0A9W8MH65"/>
<dbReference type="InterPro" id="IPR049362">
    <property type="entry name" value="TTI1_rpt"/>
</dbReference>
<feature type="domain" description="TTI1 C-terminal TPR" evidence="3">
    <location>
        <begin position="805"/>
        <end position="1093"/>
    </location>
</feature>
<feature type="domain" description="TTI1 N-terminal TPR" evidence="2">
    <location>
        <begin position="10"/>
        <end position="375"/>
    </location>
</feature>
<feature type="non-terminal residue" evidence="4">
    <location>
        <position position="1"/>
    </location>
</feature>
<dbReference type="Pfam" id="PF24173">
    <property type="entry name" value="TPR_TTI1_N"/>
    <property type="match status" value="1"/>
</dbReference>
<keyword evidence="5" id="KW-1185">Reference proteome</keyword>
<dbReference type="InterPro" id="IPR057566">
    <property type="entry name" value="TPR_TTI1_N"/>
</dbReference>
<protein>
    <recommendedName>
        <fullName evidence="6">TEL2-interacting protein 1</fullName>
    </recommendedName>
</protein>
<dbReference type="Proteomes" id="UP001140091">
    <property type="component" value="Unassembled WGS sequence"/>
</dbReference>
<dbReference type="Pfam" id="PF21547">
    <property type="entry name" value="TTI1"/>
    <property type="match status" value="1"/>
</dbReference>
<gene>
    <name evidence="4" type="ORF">H1R20_g5246</name>
</gene>
<evidence type="ECO:0000313" key="5">
    <source>
        <dbReference type="Proteomes" id="UP001140091"/>
    </source>
</evidence>
<dbReference type="SUPFAM" id="SSF48371">
    <property type="entry name" value="ARM repeat"/>
    <property type="match status" value="1"/>
</dbReference>
<name>A0A9W8MH65_9AGAR</name>
<reference evidence="4" key="1">
    <citation type="submission" date="2022-06" db="EMBL/GenBank/DDBJ databases">
        <title>Genome Sequence of Candolleomyces eurysporus.</title>
        <authorList>
            <person name="Buettner E."/>
        </authorList>
    </citation>
    <scope>NUCLEOTIDE SEQUENCE</scope>
    <source>
        <strain evidence="4">VTCC 930004</strain>
    </source>
</reference>
<organism evidence="4 5">
    <name type="scientific">Candolleomyces eurysporus</name>
    <dbReference type="NCBI Taxonomy" id="2828524"/>
    <lineage>
        <taxon>Eukaryota</taxon>
        <taxon>Fungi</taxon>
        <taxon>Dikarya</taxon>
        <taxon>Basidiomycota</taxon>
        <taxon>Agaricomycotina</taxon>
        <taxon>Agaricomycetes</taxon>
        <taxon>Agaricomycetidae</taxon>
        <taxon>Agaricales</taxon>
        <taxon>Agaricineae</taxon>
        <taxon>Psathyrellaceae</taxon>
        <taxon>Candolleomyces</taxon>
    </lineage>
</organism>
<evidence type="ECO:0000256" key="1">
    <source>
        <dbReference type="SAM" id="MobiDB-lite"/>
    </source>
</evidence>
<dbReference type="InterPro" id="IPR057567">
    <property type="entry name" value="TPR_TTI1_C"/>
</dbReference>